<sequence>MEPATHWWKYAIIPNTGNPVDSSIARIFRCSIGGGCLNDLGLPEESRAFMAIHSTRMFRPRHRPMSDNFEKLSDGLQLSSQDESVRTLVLNSSDASSYEVRLLRQSQSTIHKD</sequence>
<organism evidence="1 2">
    <name type="scientific">Nesidiocoris tenuis</name>
    <dbReference type="NCBI Taxonomy" id="355587"/>
    <lineage>
        <taxon>Eukaryota</taxon>
        <taxon>Metazoa</taxon>
        <taxon>Ecdysozoa</taxon>
        <taxon>Arthropoda</taxon>
        <taxon>Hexapoda</taxon>
        <taxon>Insecta</taxon>
        <taxon>Pterygota</taxon>
        <taxon>Neoptera</taxon>
        <taxon>Paraneoptera</taxon>
        <taxon>Hemiptera</taxon>
        <taxon>Heteroptera</taxon>
        <taxon>Panheteroptera</taxon>
        <taxon>Cimicomorpha</taxon>
        <taxon>Miridae</taxon>
        <taxon>Dicyphina</taxon>
        <taxon>Nesidiocoris</taxon>
    </lineage>
</organism>
<accession>A0A6H5H814</accession>
<feature type="non-terminal residue" evidence="1">
    <location>
        <position position="113"/>
    </location>
</feature>
<dbReference type="Proteomes" id="UP000479000">
    <property type="component" value="Unassembled WGS sequence"/>
</dbReference>
<reference evidence="1 2" key="1">
    <citation type="submission" date="2020-02" db="EMBL/GenBank/DDBJ databases">
        <authorList>
            <person name="Ferguson B K."/>
        </authorList>
    </citation>
    <scope>NUCLEOTIDE SEQUENCE [LARGE SCALE GENOMIC DNA]</scope>
</reference>
<protein>
    <submittedName>
        <fullName evidence="1">Uncharacterized protein</fullName>
    </submittedName>
</protein>
<evidence type="ECO:0000313" key="2">
    <source>
        <dbReference type="Proteomes" id="UP000479000"/>
    </source>
</evidence>
<keyword evidence="2" id="KW-1185">Reference proteome</keyword>
<evidence type="ECO:0000313" key="1">
    <source>
        <dbReference type="EMBL" id="CAB0012498.1"/>
    </source>
</evidence>
<proteinExistence type="predicted"/>
<dbReference type="EMBL" id="CADCXU010025496">
    <property type="protein sequence ID" value="CAB0012498.1"/>
    <property type="molecule type" value="Genomic_DNA"/>
</dbReference>
<gene>
    <name evidence="1" type="ORF">NTEN_LOCUS17230</name>
</gene>
<dbReference type="AlphaFoldDB" id="A0A6H5H814"/>
<name>A0A6H5H814_9HEMI</name>